<sequence>MIIFFTFIEIFNPYFSANFLAPDEYTDDYFSHIYQFSFGNDFYSKDIGWGIYFDYFYKRDYPYSDQFFIKSGLPFGINARGGGFQLKYLGFGDIEVGVKLGYYAGEITYPVPGDSGRIIEEIDSRNSIGLCMGVNLLHNFSFIYGGLRFWVNLISFDAERPPYFWYHPRSPDYISLNTAGFGIILGLGKRQKK</sequence>
<name>A0A7V3RGU9_UNCW3</name>
<organism evidence="1">
    <name type="scientific">candidate division WOR-3 bacterium</name>
    <dbReference type="NCBI Taxonomy" id="2052148"/>
    <lineage>
        <taxon>Bacteria</taxon>
        <taxon>Bacteria division WOR-3</taxon>
    </lineage>
</organism>
<dbReference type="AlphaFoldDB" id="A0A7V3RGU9"/>
<proteinExistence type="predicted"/>
<gene>
    <name evidence="1" type="ORF">ENX68_02585</name>
</gene>
<protein>
    <recommendedName>
        <fullName evidence="2">Outer membrane protein beta-barrel domain-containing protein</fullName>
    </recommendedName>
</protein>
<evidence type="ECO:0000313" key="1">
    <source>
        <dbReference type="EMBL" id="HGE77873.1"/>
    </source>
</evidence>
<reference evidence="1" key="1">
    <citation type="journal article" date="2020" name="mSystems">
        <title>Genome- and Community-Level Interaction Insights into Carbon Utilization and Element Cycling Functions of Hydrothermarchaeota in Hydrothermal Sediment.</title>
        <authorList>
            <person name="Zhou Z."/>
            <person name="Liu Y."/>
            <person name="Xu W."/>
            <person name="Pan J."/>
            <person name="Luo Z.H."/>
            <person name="Li M."/>
        </authorList>
    </citation>
    <scope>NUCLEOTIDE SEQUENCE [LARGE SCALE GENOMIC DNA]</scope>
    <source>
        <strain evidence="1">SpSt-961</strain>
    </source>
</reference>
<dbReference type="EMBL" id="DTOZ01000067">
    <property type="protein sequence ID" value="HGE77873.1"/>
    <property type="molecule type" value="Genomic_DNA"/>
</dbReference>
<evidence type="ECO:0008006" key="2">
    <source>
        <dbReference type="Google" id="ProtNLM"/>
    </source>
</evidence>
<accession>A0A7V3RGU9</accession>
<comment type="caution">
    <text evidence="1">The sequence shown here is derived from an EMBL/GenBank/DDBJ whole genome shotgun (WGS) entry which is preliminary data.</text>
</comment>